<dbReference type="InterPro" id="IPR038538">
    <property type="entry name" value="MTERF_sf"/>
</dbReference>
<sequence>MIASIPIKKLLFQLNPNAISLALHNQNPTFLLRFKSQISKPQSNSTNTLDFLINSCGLSLDKATSAAKKTHPTFKSERPNLVLQFLQSNGFSNTQISRIISMYPRLLFSSVERTLKAKIDALRKLGFSESQVSELIVYKPMIFFRSIKCQIVPSVECVRRFVKTEENVVRVIKRSKLMLDNNPRARLEPNISVFRDCKVPESRIAYLLMSQPRILMLKTDVLKRKIEEVKEFGFQTESGMFTVAMHAKCSMSELTWNSKVGLLKEWGWSEEQIVYAFKRVPLFMTCSETKMKEGLDYFEKTLNWDASMLSKHPKCLLFSLRTRVMPRVEVFKILMSKNVFETHKELPTILDMSEKRFLEKFVAKYQDELSELLKKQKGQQINLS</sequence>
<keyword evidence="5" id="KW-1185">Reference proteome</keyword>
<dbReference type="PANTHER" id="PTHR13068:SF236">
    <property type="entry name" value="OS02G0749800 PROTEIN"/>
    <property type="match status" value="1"/>
</dbReference>
<comment type="caution">
    <text evidence="4">The sequence shown here is derived from an EMBL/GenBank/DDBJ whole genome shotgun (WGS) entry which is preliminary data.</text>
</comment>
<dbReference type="GO" id="GO:0003676">
    <property type="term" value="F:nucleic acid binding"/>
    <property type="evidence" value="ECO:0007669"/>
    <property type="project" value="InterPro"/>
</dbReference>
<keyword evidence="3" id="KW-0809">Transit peptide</keyword>
<proteinExistence type="inferred from homology"/>
<accession>A0AAP0HNH8</accession>
<evidence type="ECO:0000256" key="2">
    <source>
        <dbReference type="ARBA" id="ARBA00022472"/>
    </source>
</evidence>
<dbReference type="AlphaFoldDB" id="A0AAP0HNH8"/>
<keyword evidence="2" id="KW-0805">Transcription regulation</keyword>
<keyword evidence="2" id="KW-0806">Transcription termination</keyword>
<dbReference type="Pfam" id="PF02536">
    <property type="entry name" value="mTERF"/>
    <property type="match status" value="1"/>
</dbReference>
<dbReference type="Proteomes" id="UP001420932">
    <property type="component" value="Unassembled WGS sequence"/>
</dbReference>
<evidence type="ECO:0000313" key="5">
    <source>
        <dbReference type="Proteomes" id="UP001420932"/>
    </source>
</evidence>
<reference evidence="4 5" key="1">
    <citation type="submission" date="2024-01" db="EMBL/GenBank/DDBJ databases">
        <title>Genome assemblies of Stephania.</title>
        <authorList>
            <person name="Yang L."/>
        </authorList>
    </citation>
    <scope>NUCLEOTIDE SEQUENCE [LARGE SCALE GENOMIC DNA]</scope>
    <source>
        <strain evidence="4">YNDBR</strain>
        <tissue evidence="4">Leaf</tissue>
    </source>
</reference>
<dbReference type="Gene3D" id="1.25.70.10">
    <property type="entry name" value="Transcription termination factor 3, mitochondrial"/>
    <property type="match status" value="1"/>
</dbReference>
<dbReference type="GO" id="GO:0006353">
    <property type="term" value="P:DNA-templated transcription termination"/>
    <property type="evidence" value="ECO:0007669"/>
    <property type="project" value="UniProtKB-KW"/>
</dbReference>
<dbReference type="PANTHER" id="PTHR13068">
    <property type="entry name" value="CGI-12 PROTEIN-RELATED"/>
    <property type="match status" value="1"/>
</dbReference>
<dbReference type="SMART" id="SM00733">
    <property type="entry name" value="Mterf"/>
    <property type="match status" value="8"/>
</dbReference>
<evidence type="ECO:0000313" key="4">
    <source>
        <dbReference type="EMBL" id="KAK9093254.1"/>
    </source>
</evidence>
<comment type="similarity">
    <text evidence="1">Belongs to the mTERF family.</text>
</comment>
<name>A0AAP0HNH8_9MAGN</name>
<gene>
    <name evidence="4" type="ORF">Syun_028165</name>
</gene>
<evidence type="ECO:0000256" key="3">
    <source>
        <dbReference type="ARBA" id="ARBA00022946"/>
    </source>
</evidence>
<dbReference type="EMBL" id="JBBNAF010000012">
    <property type="protein sequence ID" value="KAK9093254.1"/>
    <property type="molecule type" value="Genomic_DNA"/>
</dbReference>
<dbReference type="FunFam" id="1.25.70.10:FF:000001">
    <property type="entry name" value="Mitochondrial transcription termination factor-like"/>
    <property type="match status" value="1"/>
</dbReference>
<dbReference type="InterPro" id="IPR003690">
    <property type="entry name" value="MTERF"/>
</dbReference>
<evidence type="ECO:0000256" key="1">
    <source>
        <dbReference type="ARBA" id="ARBA00007692"/>
    </source>
</evidence>
<organism evidence="4 5">
    <name type="scientific">Stephania yunnanensis</name>
    <dbReference type="NCBI Taxonomy" id="152371"/>
    <lineage>
        <taxon>Eukaryota</taxon>
        <taxon>Viridiplantae</taxon>
        <taxon>Streptophyta</taxon>
        <taxon>Embryophyta</taxon>
        <taxon>Tracheophyta</taxon>
        <taxon>Spermatophyta</taxon>
        <taxon>Magnoliopsida</taxon>
        <taxon>Ranunculales</taxon>
        <taxon>Menispermaceae</taxon>
        <taxon>Menispermoideae</taxon>
        <taxon>Cissampelideae</taxon>
        <taxon>Stephania</taxon>
    </lineage>
</organism>
<keyword evidence="2" id="KW-0804">Transcription</keyword>
<protein>
    <submittedName>
        <fullName evidence="4">Uncharacterized protein</fullName>
    </submittedName>
</protein>